<name>A0A1Y2BU07_9FUNG</name>
<proteinExistence type="predicted"/>
<feature type="transmembrane region" description="Helical" evidence="1">
    <location>
        <begin position="12"/>
        <end position="32"/>
    </location>
</feature>
<comment type="caution">
    <text evidence="2">The sequence shown here is derived from an EMBL/GenBank/DDBJ whole genome shotgun (WGS) entry which is preliminary data.</text>
</comment>
<keyword evidence="1" id="KW-0812">Transmembrane</keyword>
<accession>A0A1Y2BU07</accession>
<evidence type="ECO:0000313" key="3">
    <source>
        <dbReference type="Proteomes" id="UP000193642"/>
    </source>
</evidence>
<sequence length="134" mass="15479">MKTGTVSWFLRAYWTRICIVALLNLAWGFYLLTPSRWSSSSRFEQPSVIQPSFTFNPPSIRRPFAKRAVVTLFAANESKREFDTSFADVVVLAHTFMLQKRRDVEFVVAVTGFLGFQKKKSLLRWVADCFICLN</sequence>
<reference evidence="2 3" key="1">
    <citation type="submission" date="2016-07" db="EMBL/GenBank/DDBJ databases">
        <title>Pervasive Adenine N6-methylation of Active Genes in Fungi.</title>
        <authorList>
            <consortium name="DOE Joint Genome Institute"/>
            <person name="Mondo S.J."/>
            <person name="Dannebaum R.O."/>
            <person name="Kuo R.C."/>
            <person name="Labutti K."/>
            <person name="Haridas S."/>
            <person name="Kuo A."/>
            <person name="Salamov A."/>
            <person name="Ahrendt S.R."/>
            <person name="Lipzen A."/>
            <person name="Sullivan W."/>
            <person name="Andreopoulos W.B."/>
            <person name="Clum A."/>
            <person name="Lindquist E."/>
            <person name="Daum C."/>
            <person name="Ramamoorthy G.K."/>
            <person name="Gryganskyi A."/>
            <person name="Culley D."/>
            <person name="Magnuson J.K."/>
            <person name="James T.Y."/>
            <person name="O'Malley M.A."/>
            <person name="Stajich J.E."/>
            <person name="Spatafora J.W."/>
            <person name="Visel A."/>
            <person name="Grigoriev I.V."/>
        </authorList>
    </citation>
    <scope>NUCLEOTIDE SEQUENCE [LARGE SCALE GENOMIC DNA]</scope>
    <source>
        <strain evidence="2 3">JEL800</strain>
    </source>
</reference>
<protein>
    <submittedName>
        <fullName evidence="2">Uncharacterized protein</fullName>
    </submittedName>
</protein>
<dbReference type="Proteomes" id="UP000193642">
    <property type="component" value="Unassembled WGS sequence"/>
</dbReference>
<keyword evidence="1" id="KW-1133">Transmembrane helix</keyword>
<keyword evidence="1" id="KW-0472">Membrane</keyword>
<evidence type="ECO:0000256" key="1">
    <source>
        <dbReference type="SAM" id="Phobius"/>
    </source>
</evidence>
<evidence type="ECO:0000313" key="2">
    <source>
        <dbReference type="EMBL" id="ORY38242.1"/>
    </source>
</evidence>
<gene>
    <name evidence="2" type="ORF">BCR33DRAFT_789147</name>
</gene>
<dbReference type="AlphaFoldDB" id="A0A1Y2BU07"/>
<organism evidence="2 3">
    <name type="scientific">Rhizoclosmatium globosum</name>
    <dbReference type="NCBI Taxonomy" id="329046"/>
    <lineage>
        <taxon>Eukaryota</taxon>
        <taxon>Fungi</taxon>
        <taxon>Fungi incertae sedis</taxon>
        <taxon>Chytridiomycota</taxon>
        <taxon>Chytridiomycota incertae sedis</taxon>
        <taxon>Chytridiomycetes</taxon>
        <taxon>Chytridiales</taxon>
        <taxon>Chytriomycetaceae</taxon>
        <taxon>Rhizoclosmatium</taxon>
    </lineage>
</organism>
<keyword evidence="3" id="KW-1185">Reference proteome</keyword>
<dbReference type="EMBL" id="MCGO01000045">
    <property type="protein sequence ID" value="ORY38242.1"/>
    <property type="molecule type" value="Genomic_DNA"/>
</dbReference>